<dbReference type="Proteomes" id="UP000887576">
    <property type="component" value="Unplaced"/>
</dbReference>
<sequence length="112" mass="13077">MDSVSQVVNSVAGSSTTKRIKDLDKQDLKICGQTKQENFDKTCLKSNPFAVFFSKLLNDITETSLQHFDDETSLKILEFQREFKDFGSKNLPLIKRLMYVIYQKKLDQERYQ</sequence>
<dbReference type="WBParaSite" id="JU765_v2.g15582.t1">
    <property type="protein sequence ID" value="JU765_v2.g15582.t1"/>
    <property type="gene ID" value="JU765_v2.g15582"/>
</dbReference>
<evidence type="ECO:0000313" key="2">
    <source>
        <dbReference type="WBParaSite" id="JU765_v2.g15582.t1"/>
    </source>
</evidence>
<protein>
    <submittedName>
        <fullName evidence="2">Uncharacterized protein</fullName>
    </submittedName>
</protein>
<reference evidence="2" key="1">
    <citation type="submission" date="2022-11" db="UniProtKB">
        <authorList>
            <consortium name="WormBaseParasite"/>
        </authorList>
    </citation>
    <scope>IDENTIFICATION</scope>
</reference>
<name>A0AC34QEN8_9BILA</name>
<proteinExistence type="predicted"/>
<organism evidence="1 2">
    <name type="scientific">Panagrolaimus sp. JU765</name>
    <dbReference type="NCBI Taxonomy" id="591449"/>
    <lineage>
        <taxon>Eukaryota</taxon>
        <taxon>Metazoa</taxon>
        <taxon>Ecdysozoa</taxon>
        <taxon>Nematoda</taxon>
        <taxon>Chromadorea</taxon>
        <taxon>Rhabditida</taxon>
        <taxon>Tylenchina</taxon>
        <taxon>Panagrolaimomorpha</taxon>
        <taxon>Panagrolaimoidea</taxon>
        <taxon>Panagrolaimidae</taxon>
        <taxon>Panagrolaimus</taxon>
    </lineage>
</organism>
<evidence type="ECO:0000313" key="1">
    <source>
        <dbReference type="Proteomes" id="UP000887576"/>
    </source>
</evidence>
<accession>A0AC34QEN8</accession>